<accession>A0AAN7MJM0</accession>
<gene>
    <name evidence="3" type="ORF">QYF61_005929</name>
</gene>
<dbReference type="InterPro" id="IPR041562">
    <property type="entry name" value="MCM_lid"/>
</dbReference>
<dbReference type="EMBL" id="JAUNZN010000129">
    <property type="protein sequence ID" value="KAK4805301.1"/>
    <property type="molecule type" value="Genomic_DNA"/>
</dbReference>
<feature type="region of interest" description="Disordered" evidence="1">
    <location>
        <begin position="92"/>
        <end position="116"/>
    </location>
</feature>
<dbReference type="Pfam" id="PF17855">
    <property type="entry name" value="MCM_lid"/>
    <property type="match status" value="1"/>
</dbReference>
<proteinExistence type="predicted"/>
<comment type="caution">
    <text evidence="3">The sequence shown here is derived from an EMBL/GenBank/DDBJ whole genome shotgun (WGS) entry which is preliminary data.</text>
</comment>
<dbReference type="Proteomes" id="UP001333110">
    <property type="component" value="Unassembled WGS sequence"/>
</dbReference>
<reference evidence="3 4" key="1">
    <citation type="journal article" date="2023" name="J. Hered.">
        <title>Chromosome-level genome of the wood stork (Mycteria americana) provides insight into avian chromosome evolution.</title>
        <authorList>
            <person name="Flamio R. Jr."/>
            <person name="Ramstad K.M."/>
        </authorList>
    </citation>
    <scope>NUCLEOTIDE SEQUENCE [LARGE SCALE GENOMIC DNA]</scope>
    <source>
        <strain evidence="3">JAX WOST 10</strain>
    </source>
</reference>
<evidence type="ECO:0000259" key="2">
    <source>
        <dbReference type="Pfam" id="PF17855"/>
    </source>
</evidence>
<name>A0AAN7MJM0_MYCAM</name>
<evidence type="ECO:0000313" key="3">
    <source>
        <dbReference type="EMBL" id="KAK4805301.1"/>
    </source>
</evidence>
<dbReference type="Pfam" id="PF24901">
    <property type="entry name" value="WHD_MCM7"/>
    <property type="match status" value="1"/>
</dbReference>
<feature type="domain" description="MCM AAA-lid" evidence="2">
    <location>
        <begin position="2"/>
        <end position="52"/>
    </location>
</feature>
<feature type="region of interest" description="Disordered" evidence="1">
    <location>
        <begin position="57"/>
        <end position="78"/>
    </location>
</feature>
<organism evidence="3 4">
    <name type="scientific">Mycteria americana</name>
    <name type="common">Wood stork</name>
    <dbReference type="NCBI Taxonomy" id="33587"/>
    <lineage>
        <taxon>Eukaryota</taxon>
        <taxon>Metazoa</taxon>
        <taxon>Chordata</taxon>
        <taxon>Craniata</taxon>
        <taxon>Vertebrata</taxon>
        <taxon>Euteleostomi</taxon>
        <taxon>Archelosauria</taxon>
        <taxon>Archosauria</taxon>
        <taxon>Dinosauria</taxon>
        <taxon>Saurischia</taxon>
        <taxon>Theropoda</taxon>
        <taxon>Coelurosauria</taxon>
        <taxon>Aves</taxon>
        <taxon>Neognathae</taxon>
        <taxon>Neoaves</taxon>
        <taxon>Aequornithes</taxon>
        <taxon>Ciconiiformes</taxon>
        <taxon>Ciconiidae</taxon>
        <taxon>Mycteria</taxon>
    </lineage>
</organism>
<dbReference type="AlphaFoldDB" id="A0AAN7MJM0"/>
<evidence type="ECO:0000256" key="1">
    <source>
        <dbReference type="SAM" id="MobiDB-lite"/>
    </source>
</evidence>
<evidence type="ECO:0000313" key="4">
    <source>
        <dbReference type="Proteomes" id="UP001333110"/>
    </source>
</evidence>
<protein>
    <recommendedName>
        <fullName evidence="2">MCM AAA-lid domain-containing protein</fullName>
    </recommendedName>
</protein>
<sequence>MCKRKQPVVPEALADYITAAYVEMRKEAWASKDTTYTSARTLLGILRLATALVSPGAGRDGQGGLRVAEQDPQSWAGAGGARLGWARQEKMGPGQDELKQGRTEPGQTQKGRRGLGACPRPLPPCPCLPSASASPRGPKVVLVQVVHVWRLLPRQHVQSLGGAASVGPVSPPVPPVSSVPSWGMATLGLPLGPPRCPRVLGAHARTGASALGGFQGSWGAPWGREERWGPPGDVRGCQGCAGGSQLLPTPSFPKARLRLVDVVEKEDVNEAMRLMEMSKDSLLGDKGQQSRVQRPADAIFAAVRELAGGRGRAVPYAEALQRCLAKGFTPAQVQAALQEYEELNVLQVNPARTRITFV</sequence>
<keyword evidence="4" id="KW-1185">Reference proteome</keyword>